<keyword evidence="1" id="KW-1133">Transmembrane helix</keyword>
<dbReference type="GeneID" id="80821439"/>
<evidence type="ECO:0000313" key="2">
    <source>
        <dbReference type="EMBL" id="SEJ13872.1"/>
    </source>
</evidence>
<comment type="caution">
    <text evidence="2">The sequence shown here is derived from an EMBL/GenBank/DDBJ whole genome shotgun (WGS) entry which is preliminary data.</text>
</comment>
<evidence type="ECO:0000256" key="1">
    <source>
        <dbReference type="SAM" id="Phobius"/>
    </source>
</evidence>
<dbReference type="RefSeq" id="WP_048533793.1">
    <property type="nucleotide sequence ID" value="NZ_CP167091.1"/>
</dbReference>
<proteinExistence type="predicted"/>
<evidence type="ECO:0000313" key="3">
    <source>
        <dbReference type="Proteomes" id="UP000182932"/>
    </source>
</evidence>
<sequence length="47" mass="5377">MTNRIAVYLGLAILAAITAVYVLSGTENFLFLAKKFLELLEWVAFWR</sequence>
<keyword evidence="1" id="KW-0812">Transmembrane</keyword>
<protein>
    <recommendedName>
        <fullName evidence="4">Glyceraldehyde-3-phosphate dehydrogenase</fullName>
    </recommendedName>
</protein>
<keyword evidence="3" id="KW-1185">Reference proteome</keyword>
<organism evidence="2 3">
    <name type="scientific">Marinovum algicola</name>
    <dbReference type="NCBI Taxonomy" id="42444"/>
    <lineage>
        <taxon>Bacteria</taxon>
        <taxon>Pseudomonadati</taxon>
        <taxon>Pseudomonadota</taxon>
        <taxon>Alphaproteobacteria</taxon>
        <taxon>Rhodobacterales</taxon>
        <taxon>Roseobacteraceae</taxon>
        <taxon>Marinovum</taxon>
    </lineage>
</organism>
<dbReference type="Proteomes" id="UP000182932">
    <property type="component" value="Unassembled WGS sequence"/>
</dbReference>
<evidence type="ECO:0008006" key="4">
    <source>
        <dbReference type="Google" id="ProtNLM"/>
    </source>
</evidence>
<name>A0A975W8P8_9RHOB</name>
<feature type="transmembrane region" description="Helical" evidence="1">
    <location>
        <begin position="6"/>
        <end position="24"/>
    </location>
</feature>
<dbReference type="AlphaFoldDB" id="A0A975W8P8"/>
<reference evidence="2 3" key="1">
    <citation type="submission" date="2016-10" db="EMBL/GenBank/DDBJ databases">
        <authorList>
            <person name="Varghese N."/>
            <person name="Submissions S."/>
        </authorList>
    </citation>
    <scope>NUCLEOTIDE SEQUENCE [LARGE SCALE GENOMIC DNA]</scope>
    <source>
        <strain evidence="2 3">FF3</strain>
    </source>
</reference>
<gene>
    <name evidence="2" type="ORF">SAMN04487940_103325</name>
</gene>
<keyword evidence="1" id="KW-0472">Membrane</keyword>
<accession>A0A975W8P8</accession>
<dbReference type="EMBL" id="FNYY01000003">
    <property type="protein sequence ID" value="SEJ13872.1"/>
    <property type="molecule type" value="Genomic_DNA"/>
</dbReference>